<comment type="similarity">
    <text evidence="5">Belongs to the ESV1 family.</text>
</comment>
<feature type="region of interest" description="Disordered" evidence="6">
    <location>
        <begin position="99"/>
        <end position="169"/>
    </location>
</feature>
<proteinExistence type="inferred from homology"/>
<evidence type="ECO:0008006" key="9">
    <source>
        <dbReference type="Google" id="ProtNLM"/>
    </source>
</evidence>
<feature type="non-terminal residue" evidence="7">
    <location>
        <position position="1"/>
    </location>
</feature>
<dbReference type="GO" id="GO:0005982">
    <property type="term" value="P:starch metabolic process"/>
    <property type="evidence" value="ECO:0007669"/>
    <property type="project" value="TreeGrafter"/>
</dbReference>
<dbReference type="OMA" id="TRMGGQC"/>
<evidence type="ECO:0000256" key="3">
    <source>
        <dbReference type="ARBA" id="ARBA00022640"/>
    </source>
</evidence>
<dbReference type="PANTHER" id="PTHR34113">
    <property type="entry name" value="INACTIVE PURPLE ACID PHOSPHATASE-LIKE PROTEIN"/>
    <property type="match status" value="1"/>
</dbReference>
<keyword evidence="2" id="KW-0150">Chloroplast</keyword>
<reference evidence="7 8" key="1">
    <citation type="journal article" date="2021" name="Nat. Plants">
        <title>The Taxus genome provides insights into paclitaxel biosynthesis.</title>
        <authorList>
            <person name="Xiong X."/>
            <person name="Gou J."/>
            <person name="Liao Q."/>
            <person name="Li Y."/>
            <person name="Zhou Q."/>
            <person name="Bi G."/>
            <person name="Li C."/>
            <person name="Du R."/>
            <person name="Wang X."/>
            <person name="Sun T."/>
            <person name="Guo L."/>
            <person name="Liang H."/>
            <person name="Lu P."/>
            <person name="Wu Y."/>
            <person name="Zhang Z."/>
            <person name="Ro D.K."/>
            <person name="Shang Y."/>
            <person name="Huang S."/>
            <person name="Yan J."/>
        </authorList>
    </citation>
    <scope>NUCLEOTIDE SEQUENCE [LARGE SCALE GENOMIC DNA]</scope>
    <source>
        <strain evidence="7">Ta-2019</strain>
    </source>
</reference>
<dbReference type="AlphaFoldDB" id="A0AA38FQI9"/>
<evidence type="ECO:0000256" key="5">
    <source>
        <dbReference type="ARBA" id="ARBA00038237"/>
    </source>
</evidence>
<dbReference type="Proteomes" id="UP000824469">
    <property type="component" value="Unassembled WGS sequence"/>
</dbReference>
<feature type="compositionally biased region" description="Basic and acidic residues" evidence="6">
    <location>
        <begin position="158"/>
        <end position="169"/>
    </location>
</feature>
<keyword evidence="8" id="KW-1185">Reference proteome</keyword>
<gene>
    <name evidence="7" type="ORF">KI387_036365</name>
</gene>
<protein>
    <recommendedName>
        <fullName evidence="9">Inactive purple acid phosphatase-like protein</fullName>
    </recommendedName>
</protein>
<evidence type="ECO:0000256" key="1">
    <source>
        <dbReference type="ARBA" id="ARBA00004470"/>
    </source>
</evidence>
<dbReference type="GO" id="GO:0009570">
    <property type="term" value="C:chloroplast stroma"/>
    <property type="evidence" value="ECO:0007669"/>
    <property type="project" value="UniProtKB-SubCell"/>
</dbReference>
<evidence type="ECO:0000256" key="2">
    <source>
        <dbReference type="ARBA" id="ARBA00022528"/>
    </source>
</evidence>
<feature type="compositionally biased region" description="Basic and acidic residues" evidence="6">
    <location>
        <begin position="135"/>
        <end position="144"/>
    </location>
</feature>
<comment type="subcellular location">
    <subcellularLocation>
        <location evidence="1">Plastid</location>
        <location evidence="1">Chloroplast stroma</location>
    </subcellularLocation>
</comment>
<dbReference type="InterPro" id="IPR052495">
    <property type="entry name" value="Alpha-glucan_binding_chloro"/>
</dbReference>
<keyword evidence="4" id="KW-0809">Transit peptide</keyword>
<dbReference type="GO" id="GO:0043036">
    <property type="term" value="C:starch grain"/>
    <property type="evidence" value="ECO:0007669"/>
    <property type="project" value="TreeGrafter"/>
</dbReference>
<accession>A0AA38FQI9</accession>
<dbReference type="GO" id="GO:2001070">
    <property type="term" value="F:starch binding"/>
    <property type="evidence" value="ECO:0007669"/>
    <property type="project" value="TreeGrafter"/>
</dbReference>
<feature type="compositionally biased region" description="Basic and acidic residues" evidence="6">
    <location>
        <begin position="23"/>
        <end position="33"/>
    </location>
</feature>
<evidence type="ECO:0000313" key="7">
    <source>
        <dbReference type="EMBL" id="KAH9308454.1"/>
    </source>
</evidence>
<evidence type="ECO:0000256" key="4">
    <source>
        <dbReference type="ARBA" id="ARBA00022946"/>
    </source>
</evidence>
<comment type="caution">
    <text evidence="7">The sequence shown here is derived from an EMBL/GenBank/DDBJ whole genome shotgun (WGS) entry which is preliminary data.</text>
</comment>
<keyword evidence="3" id="KW-0934">Plastid</keyword>
<dbReference type="GO" id="GO:2000904">
    <property type="term" value="P:regulation of starch metabolic process"/>
    <property type="evidence" value="ECO:0007669"/>
    <property type="project" value="TreeGrafter"/>
</dbReference>
<evidence type="ECO:0000256" key="6">
    <source>
        <dbReference type="SAM" id="MobiDB-lite"/>
    </source>
</evidence>
<sequence>MESAMVRGGAKGWLVRPLRGRGRGRERERERQRKSSVFVGKGRMPLPMPMSMPMSQKVLIRRKWKDECKVCVSCINKTLVEREGDNNNNVLLIKEGGAGAAGVGGARKSPARSRPRPCTAKTRSIQPFTSARPRKVSEQEEFPPRRTQRNCVPPSRDTPPKRDTGIASEKDWGINLLNENVNESGINEDGNTWYRESGEDIGENGYRCRWTVMGGRSGDGTSEWREAWWEKSDWTGYKELGVEKSGRNAQGDSWWETWQEVLRQDDWSNLARIERSAQKQAKSGSGAAGWYEKWWEKYNAKGWTEKGAHKYGRLNDQSWWEKWGEQYDGDGSVLKWTDKWAETDLGTKWGDKWEEKFFSGMGTRQGETWHATSGGDRWSRTWGEEHFGNGKVHKYGRSTTGESWDIVVEEGTYYEAEPHYGWVDAVGNSAQLLSIQPRERPP</sequence>
<dbReference type="EMBL" id="JAHRHJ020000007">
    <property type="protein sequence ID" value="KAH9308454.1"/>
    <property type="molecule type" value="Genomic_DNA"/>
</dbReference>
<feature type="region of interest" description="Disordered" evidence="6">
    <location>
        <begin position="16"/>
        <end position="51"/>
    </location>
</feature>
<name>A0AA38FQI9_TAXCH</name>
<organism evidence="7 8">
    <name type="scientific">Taxus chinensis</name>
    <name type="common">Chinese yew</name>
    <name type="synonym">Taxus wallichiana var. chinensis</name>
    <dbReference type="NCBI Taxonomy" id="29808"/>
    <lineage>
        <taxon>Eukaryota</taxon>
        <taxon>Viridiplantae</taxon>
        <taxon>Streptophyta</taxon>
        <taxon>Embryophyta</taxon>
        <taxon>Tracheophyta</taxon>
        <taxon>Spermatophyta</taxon>
        <taxon>Pinopsida</taxon>
        <taxon>Pinidae</taxon>
        <taxon>Conifers II</taxon>
        <taxon>Cupressales</taxon>
        <taxon>Taxaceae</taxon>
        <taxon>Taxus</taxon>
    </lineage>
</organism>
<evidence type="ECO:0000313" key="8">
    <source>
        <dbReference type="Proteomes" id="UP000824469"/>
    </source>
</evidence>
<dbReference type="PANTHER" id="PTHR34113:SF3">
    <property type="entry name" value="PROTEIN EARLY STARVATION 1, CHLOROPLASTIC"/>
    <property type="match status" value="1"/>
</dbReference>